<feature type="domain" description="Glycoside hydrolase family 31 TIM barrel" evidence="8">
    <location>
        <begin position="1"/>
        <end position="194"/>
    </location>
</feature>
<dbReference type="InterPro" id="IPR017853">
    <property type="entry name" value="GH"/>
</dbReference>
<keyword evidence="5 6" id="KW-0326">Glycosidase</keyword>
<evidence type="ECO:0000256" key="2">
    <source>
        <dbReference type="ARBA" id="ARBA00022729"/>
    </source>
</evidence>
<dbReference type="FunFam" id="2.60.40.1180:FF:000044">
    <property type="entry name" value="Alpha-glucosidase 1"/>
    <property type="match status" value="1"/>
</dbReference>
<dbReference type="Gene3D" id="3.20.20.80">
    <property type="entry name" value="Glycosidases"/>
    <property type="match status" value="1"/>
</dbReference>
<dbReference type="Pfam" id="PF01055">
    <property type="entry name" value="Glyco_hydro_31_2nd"/>
    <property type="match status" value="1"/>
</dbReference>
<evidence type="ECO:0000259" key="9">
    <source>
        <dbReference type="Pfam" id="PF21365"/>
    </source>
</evidence>
<dbReference type="Gene3D" id="2.60.40.1180">
    <property type="entry name" value="Golgi alpha-mannosidase II"/>
    <property type="match status" value="2"/>
</dbReference>
<evidence type="ECO:0000313" key="11">
    <source>
        <dbReference type="Proteomes" id="UP001279734"/>
    </source>
</evidence>
<dbReference type="SUPFAM" id="SSF51445">
    <property type="entry name" value="(Trans)glycosidases"/>
    <property type="match status" value="1"/>
</dbReference>
<keyword evidence="11" id="KW-1185">Reference proteome</keyword>
<dbReference type="InterPro" id="IPR048395">
    <property type="entry name" value="Glyco_hydro_31_C"/>
</dbReference>
<organism evidence="10 11">
    <name type="scientific">Nepenthes gracilis</name>
    <name type="common">Slender pitcher plant</name>
    <dbReference type="NCBI Taxonomy" id="150966"/>
    <lineage>
        <taxon>Eukaryota</taxon>
        <taxon>Viridiplantae</taxon>
        <taxon>Streptophyta</taxon>
        <taxon>Embryophyta</taxon>
        <taxon>Tracheophyta</taxon>
        <taxon>Spermatophyta</taxon>
        <taxon>Magnoliopsida</taxon>
        <taxon>eudicotyledons</taxon>
        <taxon>Gunneridae</taxon>
        <taxon>Pentapetalae</taxon>
        <taxon>Caryophyllales</taxon>
        <taxon>Nepenthaceae</taxon>
        <taxon>Nepenthes</taxon>
    </lineage>
</organism>
<evidence type="ECO:0000313" key="10">
    <source>
        <dbReference type="EMBL" id="GMH26032.1"/>
    </source>
</evidence>
<feature type="region of interest" description="Disordered" evidence="7">
    <location>
        <begin position="1"/>
        <end position="22"/>
    </location>
</feature>
<dbReference type="GO" id="GO:0004553">
    <property type="term" value="F:hydrolase activity, hydrolyzing O-glycosyl compounds"/>
    <property type="evidence" value="ECO:0007669"/>
    <property type="project" value="InterPro"/>
</dbReference>
<evidence type="ECO:0000256" key="5">
    <source>
        <dbReference type="ARBA" id="ARBA00023295"/>
    </source>
</evidence>
<sequence length="440" mass="49259">MNEISNFITSPPTPYSTLDNPPYKVNNSGVQRPINNKTVPATAMHFGNVTEYNVHNLYGYLETRATHAALVKGTKKRPFVLARSTFIGSGKYAAHWTGDIGARWEDMAYSIPSNLNFGLFGIPMIGTDVCGFRGNTTEELCRRWVQLGAFYPFSRDHADNNTIHHELYVWKSVAESSRKVLGLRYRLLPYFYTLLYNAHMTGVPILRPLFFSFPEDINTYRIDSQFLLGRGLMVSPILKPGVASVNAYFPAGYWFDLFNYARSPVHGGGFVTLDAPPDHPYVHVREGNILAMQGEALTTVAARRTPFELLVVMSQSHGNSTGQVFLDDDEQIKMGDKGGNWSLVKFYGEMMDNNRAIVESDVVNREYALSRKLVVDKVTILGLKKGKKIKGYDIQATAARTRGDMLVMTSYSCDGPFMVVEISGLKLLIGEDFKLKLELG</sequence>
<accession>A0AAD3TAX2</accession>
<feature type="domain" description="Glycosyl hydrolase family 31 C-terminal" evidence="9">
    <location>
        <begin position="202"/>
        <end position="290"/>
    </location>
</feature>
<evidence type="ECO:0000259" key="8">
    <source>
        <dbReference type="Pfam" id="PF01055"/>
    </source>
</evidence>
<dbReference type="InterPro" id="IPR013780">
    <property type="entry name" value="Glyco_hydro_b"/>
</dbReference>
<evidence type="ECO:0000256" key="1">
    <source>
        <dbReference type="ARBA" id="ARBA00007806"/>
    </source>
</evidence>
<dbReference type="SUPFAM" id="SSF51011">
    <property type="entry name" value="Glycosyl hydrolase domain"/>
    <property type="match status" value="1"/>
</dbReference>
<protein>
    <recommendedName>
        <fullName evidence="12">Alpha-glucosidase</fullName>
    </recommendedName>
</protein>
<evidence type="ECO:0000256" key="4">
    <source>
        <dbReference type="ARBA" id="ARBA00023180"/>
    </source>
</evidence>
<evidence type="ECO:0000256" key="3">
    <source>
        <dbReference type="ARBA" id="ARBA00022801"/>
    </source>
</evidence>
<dbReference type="Proteomes" id="UP001279734">
    <property type="component" value="Unassembled WGS sequence"/>
</dbReference>
<keyword evidence="4" id="KW-0325">Glycoprotein</keyword>
<dbReference type="GO" id="GO:0005975">
    <property type="term" value="P:carbohydrate metabolic process"/>
    <property type="evidence" value="ECO:0007669"/>
    <property type="project" value="InterPro"/>
</dbReference>
<name>A0AAD3TAX2_NEPGR</name>
<evidence type="ECO:0008006" key="12">
    <source>
        <dbReference type="Google" id="ProtNLM"/>
    </source>
</evidence>
<dbReference type="PANTHER" id="PTHR22762:SF133">
    <property type="entry name" value="P-TYPE DOMAIN-CONTAINING PROTEIN"/>
    <property type="match status" value="1"/>
</dbReference>
<proteinExistence type="inferred from homology"/>
<dbReference type="InterPro" id="IPR000322">
    <property type="entry name" value="Glyco_hydro_31_TIM"/>
</dbReference>
<keyword evidence="2" id="KW-0732">Signal</keyword>
<evidence type="ECO:0000256" key="7">
    <source>
        <dbReference type="SAM" id="MobiDB-lite"/>
    </source>
</evidence>
<dbReference type="Pfam" id="PF21365">
    <property type="entry name" value="Glyco_hydro_31_3rd"/>
    <property type="match status" value="1"/>
</dbReference>
<comment type="similarity">
    <text evidence="1 6">Belongs to the glycosyl hydrolase 31 family.</text>
</comment>
<dbReference type="AlphaFoldDB" id="A0AAD3TAX2"/>
<reference evidence="10" key="1">
    <citation type="submission" date="2023-05" db="EMBL/GenBank/DDBJ databases">
        <title>Nepenthes gracilis genome sequencing.</title>
        <authorList>
            <person name="Fukushima K."/>
        </authorList>
    </citation>
    <scope>NUCLEOTIDE SEQUENCE</scope>
    <source>
        <strain evidence="10">SING2019-196</strain>
    </source>
</reference>
<evidence type="ECO:0000256" key="6">
    <source>
        <dbReference type="RuleBase" id="RU361185"/>
    </source>
</evidence>
<keyword evidence="3 6" id="KW-0378">Hydrolase</keyword>
<gene>
    <name evidence="10" type="ORF">Nepgr_027875</name>
</gene>
<comment type="caution">
    <text evidence="10">The sequence shown here is derived from an EMBL/GenBank/DDBJ whole genome shotgun (WGS) entry which is preliminary data.</text>
</comment>
<dbReference type="PANTHER" id="PTHR22762">
    <property type="entry name" value="ALPHA-GLUCOSIDASE"/>
    <property type="match status" value="1"/>
</dbReference>
<dbReference type="EMBL" id="BSYO01000030">
    <property type="protein sequence ID" value="GMH26032.1"/>
    <property type="molecule type" value="Genomic_DNA"/>
</dbReference>